<feature type="non-terminal residue" evidence="1">
    <location>
        <position position="1"/>
    </location>
</feature>
<evidence type="ECO:0000313" key="1">
    <source>
        <dbReference type="EMBL" id="CAG8816062.1"/>
    </source>
</evidence>
<comment type="caution">
    <text evidence="1">The sequence shown here is derived from an EMBL/GenBank/DDBJ whole genome shotgun (WGS) entry which is preliminary data.</text>
</comment>
<organism evidence="1 2">
    <name type="scientific">Gigaspora margarita</name>
    <dbReference type="NCBI Taxonomy" id="4874"/>
    <lineage>
        <taxon>Eukaryota</taxon>
        <taxon>Fungi</taxon>
        <taxon>Fungi incertae sedis</taxon>
        <taxon>Mucoromycota</taxon>
        <taxon>Glomeromycotina</taxon>
        <taxon>Glomeromycetes</taxon>
        <taxon>Diversisporales</taxon>
        <taxon>Gigasporaceae</taxon>
        <taxon>Gigaspora</taxon>
    </lineage>
</organism>
<proteinExistence type="predicted"/>
<dbReference type="EMBL" id="CAJVQB010030801">
    <property type="protein sequence ID" value="CAG8816062.1"/>
    <property type="molecule type" value="Genomic_DNA"/>
</dbReference>
<name>A0ABN7W495_GIGMA</name>
<gene>
    <name evidence="1" type="ORF">GMARGA_LOCUS26444</name>
</gene>
<accession>A0ABN7W495</accession>
<reference evidence="1 2" key="1">
    <citation type="submission" date="2021-06" db="EMBL/GenBank/DDBJ databases">
        <authorList>
            <person name="Kallberg Y."/>
            <person name="Tangrot J."/>
            <person name="Rosling A."/>
        </authorList>
    </citation>
    <scope>NUCLEOTIDE SEQUENCE [LARGE SCALE GENOMIC DNA]</scope>
    <source>
        <strain evidence="1 2">120-4 pot B 10/14</strain>
    </source>
</reference>
<evidence type="ECO:0000313" key="2">
    <source>
        <dbReference type="Proteomes" id="UP000789901"/>
    </source>
</evidence>
<protein>
    <submittedName>
        <fullName evidence="1">37161_t:CDS:1</fullName>
    </submittedName>
</protein>
<sequence>GNVLEINVKADIGKVVVVKKGLLLKKWWPLLLENDRLLKK</sequence>
<dbReference type="Proteomes" id="UP000789901">
    <property type="component" value="Unassembled WGS sequence"/>
</dbReference>
<keyword evidence="2" id="KW-1185">Reference proteome</keyword>